<dbReference type="Proteomes" id="UP000078348">
    <property type="component" value="Unassembled WGS sequence"/>
</dbReference>
<reference evidence="5 6" key="1">
    <citation type="submission" date="2016-05" db="EMBL/GenBank/DDBJ databases">
        <title>Nuclear genome of Blastocystis sp. subtype 1 NandII.</title>
        <authorList>
            <person name="Gentekaki E."/>
            <person name="Curtis B."/>
            <person name="Stairs C."/>
            <person name="Eme L."/>
            <person name="Herman E."/>
            <person name="Klimes V."/>
            <person name="Arias M.C."/>
            <person name="Elias M."/>
            <person name="Hilliou F."/>
            <person name="Klute M."/>
            <person name="Malik S.-B."/>
            <person name="Pightling A."/>
            <person name="Rachubinski R."/>
            <person name="Salas D."/>
            <person name="Schlacht A."/>
            <person name="Suga H."/>
            <person name="Archibald J."/>
            <person name="Ball S.G."/>
            <person name="Clark G."/>
            <person name="Dacks J."/>
            <person name="Van Der Giezen M."/>
            <person name="Tsaousis A."/>
            <person name="Roger A."/>
        </authorList>
    </citation>
    <scope>NUCLEOTIDE SEQUENCE [LARGE SCALE GENOMIC DNA]</scope>
    <source>
        <strain evidence="6">ATCC 50177 / NandII</strain>
    </source>
</reference>
<dbReference type="SUPFAM" id="SSF52141">
    <property type="entry name" value="Uracil-DNA glycosylase-like"/>
    <property type="match status" value="1"/>
</dbReference>
<dbReference type="Pfam" id="PF03167">
    <property type="entry name" value="UDG"/>
    <property type="match status" value="1"/>
</dbReference>
<sequence length="244" mass="27535">MPSKTVNSEVKEEVTAISPFVAPYPNRYRDKFSTPCNDCFTQCRVCPHNGEGRLKLLIVGLNPSEHAWKSGNMYSNPTNRMWKILTGTLLPSPESKGIIKSTLSINDQNSLPKEYGIGFCDVGIVPGNQSDSFSKEELQKWRIDFIRRLRNHLKRVCREEHNDPKCSLSCHAPRIVLFAGKKQFCVLTGKSTASTGLQSSLPSDWPFGRASKVFVCPSSSGRVVMKREELMKCYERVFEEVRAL</sequence>
<evidence type="ECO:0000256" key="2">
    <source>
        <dbReference type="ARBA" id="ARBA00022801"/>
    </source>
</evidence>
<evidence type="ECO:0000313" key="5">
    <source>
        <dbReference type="EMBL" id="OAO16932.1"/>
    </source>
</evidence>
<keyword evidence="1" id="KW-0227">DNA damage</keyword>
<dbReference type="Gene3D" id="3.40.470.10">
    <property type="entry name" value="Uracil-DNA glycosylase-like domain"/>
    <property type="match status" value="1"/>
</dbReference>
<feature type="domain" description="Uracil-DNA glycosylase-like" evidence="4">
    <location>
        <begin position="50"/>
        <end position="240"/>
    </location>
</feature>
<organism evidence="5 6">
    <name type="scientific">Blastocystis sp. subtype 1 (strain ATCC 50177 / NandII)</name>
    <dbReference type="NCBI Taxonomy" id="478820"/>
    <lineage>
        <taxon>Eukaryota</taxon>
        <taxon>Sar</taxon>
        <taxon>Stramenopiles</taxon>
        <taxon>Bigyra</taxon>
        <taxon>Opalozoa</taxon>
        <taxon>Opalinata</taxon>
        <taxon>Blastocystidae</taxon>
        <taxon>Blastocystis</taxon>
    </lineage>
</organism>
<dbReference type="GO" id="GO:0004844">
    <property type="term" value="F:uracil DNA N-glycosylase activity"/>
    <property type="evidence" value="ECO:0007669"/>
    <property type="project" value="TreeGrafter"/>
</dbReference>
<name>A0A196SL56_BLAHN</name>
<evidence type="ECO:0000256" key="1">
    <source>
        <dbReference type="ARBA" id="ARBA00022763"/>
    </source>
</evidence>
<dbReference type="InterPro" id="IPR005122">
    <property type="entry name" value="Uracil-DNA_glycosylase-like"/>
</dbReference>
<dbReference type="InterPro" id="IPR015637">
    <property type="entry name" value="MUG/TDG"/>
</dbReference>
<gene>
    <name evidence="5" type="ORF">AV274_1376</name>
</gene>
<dbReference type="AlphaFoldDB" id="A0A196SL56"/>
<keyword evidence="3" id="KW-0234">DNA repair</keyword>
<keyword evidence="2" id="KW-0378">Hydrolase</keyword>
<dbReference type="OrthoDB" id="565731at2759"/>
<dbReference type="GO" id="GO:0008263">
    <property type="term" value="F:pyrimidine-specific mismatch base pair DNA N-glycosylase activity"/>
    <property type="evidence" value="ECO:0007669"/>
    <property type="project" value="TreeGrafter"/>
</dbReference>
<keyword evidence="6" id="KW-1185">Reference proteome</keyword>
<dbReference type="PANTHER" id="PTHR12159:SF9">
    <property type="entry name" value="G_T MISMATCH-SPECIFIC THYMINE DNA GLYCOSYLASE"/>
    <property type="match status" value="1"/>
</dbReference>
<dbReference type="EMBL" id="LXWW01000054">
    <property type="protein sequence ID" value="OAO16932.1"/>
    <property type="molecule type" value="Genomic_DNA"/>
</dbReference>
<evidence type="ECO:0000256" key="3">
    <source>
        <dbReference type="ARBA" id="ARBA00023204"/>
    </source>
</evidence>
<dbReference type="GO" id="GO:0006285">
    <property type="term" value="P:base-excision repair, AP site formation"/>
    <property type="evidence" value="ECO:0007669"/>
    <property type="project" value="InterPro"/>
</dbReference>
<dbReference type="PANTHER" id="PTHR12159">
    <property type="entry name" value="G/T AND G/U MISMATCH-SPECIFIC DNA GLYCOSYLASE"/>
    <property type="match status" value="1"/>
</dbReference>
<dbReference type="STRING" id="478820.A0A196SL56"/>
<dbReference type="CDD" id="cd10028">
    <property type="entry name" value="UDG-F2_TDG_MUG"/>
    <property type="match status" value="1"/>
</dbReference>
<dbReference type="InterPro" id="IPR036895">
    <property type="entry name" value="Uracil-DNA_glycosylase-like_sf"/>
</dbReference>
<evidence type="ECO:0000259" key="4">
    <source>
        <dbReference type="Pfam" id="PF03167"/>
    </source>
</evidence>
<accession>A0A196SL56</accession>
<protein>
    <recommendedName>
        <fullName evidence="4">Uracil-DNA glycosylase-like domain-containing protein</fullName>
    </recommendedName>
</protein>
<comment type="caution">
    <text evidence="5">The sequence shown here is derived from an EMBL/GenBank/DDBJ whole genome shotgun (WGS) entry which is preliminary data.</text>
</comment>
<evidence type="ECO:0000313" key="6">
    <source>
        <dbReference type="Proteomes" id="UP000078348"/>
    </source>
</evidence>
<proteinExistence type="predicted"/>